<keyword evidence="2 7" id="KW-0813">Transport</keyword>
<keyword evidence="3 7" id="KW-1134">Transmembrane beta strand</keyword>
<dbReference type="SUPFAM" id="SSF56935">
    <property type="entry name" value="Porins"/>
    <property type="match status" value="1"/>
</dbReference>
<sequence>MRKFNKYVGILVMNCKHFRLLILIILLLFQTGLTQAQNVLKGKVIMSSDSSPLPGANVFIKGTTSGTLTDFEGNFEIAVEKGKVIMVSFIGFQQKEFTYNGESTLTISLKEDVSELEEVVVVGYGVQQKKLLTGATGQVKGDKVAQLSTANVLDGMQGQTPGVTISASSGQPGESMKVNIRGVGTIGNADPLYIVDGVQTSDISYLNAADIESIDVLKDAASAAIYGSQAANGVILVSTKQGKSGKMNITFDTYYGIQRPAGSVGLLNSREYATIMNEAAVNSGGKPYFSQQEVNAMGEGTSWIDEMTYNNAVTQNYALGLSGGSEKSTYSMSLSYTGQEGIIGGPEVSDYQRYSLRINSDHKILDNYARIGENITFSNTTRKGVAVGNQYNNSLRGAFNTSPFLPMYDDNGDYLINKGNAGIMYQGQEWTPWYVGEANPYADMMYNNIGENTDAKLLGNVYLEISPIQNLKFTSRMGFDYTFNQNRHFSPEYELSIYSFRAVNSVSQGQSQGLAYTWDNFATYALDLNKHHFDFMAGMSAYSSTGKSMYASNSDVFFEDWDRVWLDNALNQEYSMLKLSGSPWDEAKLLSYYGRMNYNYDGKYMLNATVRADGSSRFEKGNQWGVFPSVSAGWVLSQENFMANTSSWLDFAKLRASWGQVGNQNITAWQYLSPINIKNGNYYFGSDWANSSGNAVGAFPERLRSENLRWEISEQTNIGLDAHFWGGKLMTTLDWYDKVTKDWLLEKPGYATDGADAPFFNGGSVRNRGIEIGVNWQDQIGEVKYAIGANVAKNENVVLEVPTEDGIVHGLNNMLYDNAGEFYHRARSGFPIGYFWGWETDGIFQNQSEIDAHVNSEGKRIQPNAQPGDVRYKDLNGDGIIDDDDKVMVGDPNPDYTFSFNFSVEYKGFDLSVLAYGVAGNQIVQSYRNHANAYANYTTEILDRWHGEGTSNSIPRVTETNVNYQFSDLMVKDGDFLRINNITIGYDLSRLLREGMFHKLRVYATVQNPFVFTKYNGMDPEVGYGLENGSAGVDLGFYPRPTTYMLGANINF</sequence>
<evidence type="ECO:0000256" key="2">
    <source>
        <dbReference type="ARBA" id="ARBA00022448"/>
    </source>
</evidence>
<evidence type="ECO:0000256" key="6">
    <source>
        <dbReference type="ARBA" id="ARBA00023237"/>
    </source>
</evidence>
<dbReference type="EMBL" id="BQKE01000004">
    <property type="protein sequence ID" value="GJM64175.1"/>
    <property type="molecule type" value="Genomic_DNA"/>
</dbReference>
<dbReference type="SUPFAM" id="SSF49464">
    <property type="entry name" value="Carboxypeptidase regulatory domain-like"/>
    <property type="match status" value="1"/>
</dbReference>
<evidence type="ECO:0000256" key="5">
    <source>
        <dbReference type="ARBA" id="ARBA00023136"/>
    </source>
</evidence>
<protein>
    <submittedName>
        <fullName evidence="9">SusC/RagA family TonB-linked outer membrane protein</fullName>
    </submittedName>
</protein>
<keyword evidence="5 7" id="KW-0472">Membrane</keyword>
<evidence type="ECO:0000256" key="3">
    <source>
        <dbReference type="ARBA" id="ARBA00022452"/>
    </source>
</evidence>
<dbReference type="NCBIfam" id="TIGR04056">
    <property type="entry name" value="OMP_RagA_SusC"/>
    <property type="match status" value="1"/>
</dbReference>
<dbReference type="GO" id="GO:0009279">
    <property type="term" value="C:cell outer membrane"/>
    <property type="evidence" value="ECO:0007669"/>
    <property type="project" value="UniProtKB-SubCell"/>
</dbReference>
<proteinExistence type="inferred from homology"/>
<keyword evidence="4 7" id="KW-0812">Transmembrane</keyword>
<name>A0AAN4W4Y2_9BACT</name>
<comment type="caution">
    <text evidence="9">The sequence shown here is derived from an EMBL/GenBank/DDBJ whole genome shotgun (WGS) entry which is preliminary data.</text>
</comment>
<evidence type="ECO:0000256" key="1">
    <source>
        <dbReference type="ARBA" id="ARBA00004571"/>
    </source>
</evidence>
<dbReference type="InterPro" id="IPR023997">
    <property type="entry name" value="TonB-dep_OMP_SusC/RagA_CS"/>
</dbReference>
<dbReference type="AlphaFoldDB" id="A0AAN4W4Y2"/>
<evidence type="ECO:0000256" key="7">
    <source>
        <dbReference type="PROSITE-ProRule" id="PRU01360"/>
    </source>
</evidence>
<dbReference type="Pfam" id="PF07715">
    <property type="entry name" value="Plug"/>
    <property type="match status" value="1"/>
</dbReference>
<evidence type="ECO:0000259" key="8">
    <source>
        <dbReference type="Pfam" id="PF07715"/>
    </source>
</evidence>
<evidence type="ECO:0000313" key="10">
    <source>
        <dbReference type="Proteomes" id="UP001310022"/>
    </source>
</evidence>
<evidence type="ECO:0000256" key="4">
    <source>
        <dbReference type="ARBA" id="ARBA00022692"/>
    </source>
</evidence>
<keyword evidence="6 7" id="KW-0998">Cell outer membrane</keyword>
<dbReference type="PROSITE" id="PS52016">
    <property type="entry name" value="TONB_DEPENDENT_REC_3"/>
    <property type="match status" value="1"/>
</dbReference>
<feature type="domain" description="TonB-dependent receptor plug" evidence="8">
    <location>
        <begin position="132"/>
        <end position="234"/>
    </location>
</feature>
<dbReference type="InterPro" id="IPR037066">
    <property type="entry name" value="Plug_dom_sf"/>
</dbReference>
<dbReference type="InterPro" id="IPR039426">
    <property type="entry name" value="TonB-dep_rcpt-like"/>
</dbReference>
<dbReference type="InterPro" id="IPR036942">
    <property type="entry name" value="Beta-barrel_TonB_sf"/>
</dbReference>
<dbReference type="RefSeq" id="WP_338239258.1">
    <property type="nucleotide sequence ID" value="NZ_BQKE01000004.1"/>
</dbReference>
<dbReference type="NCBIfam" id="TIGR04057">
    <property type="entry name" value="SusC_RagA_signa"/>
    <property type="match status" value="1"/>
</dbReference>
<dbReference type="Gene3D" id="2.60.40.1120">
    <property type="entry name" value="Carboxypeptidase-like, regulatory domain"/>
    <property type="match status" value="1"/>
</dbReference>
<gene>
    <name evidence="9" type="ORF">PEDI_47270</name>
</gene>
<dbReference type="Gene3D" id="2.170.130.10">
    <property type="entry name" value="TonB-dependent receptor, plug domain"/>
    <property type="match status" value="1"/>
</dbReference>
<comment type="similarity">
    <text evidence="7">Belongs to the TonB-dependent receptor family.</text>
</comment>
<reference evidence="9 10" key="1">
    <citation type="submission" date="2021-12" db="EMBL/GenBank/DDBJ databases">
        <title>Genome sequencing of bacteria with rrn-lacking chromosome and rrn-plasmid.</title>
        <authorList>
            <person name="Anda M."/>
            <person name="Iwasaki W."/>
        </authorList>
    </citation>
    <scope>NUCLEOTIDE SEQUENCE [LARGE SCALE GENOMIC DNA]</scope>
    <source>
        <strain evidence="9 10">NBRC 15940</strain>
    </source>
</reference>
<dbReference type="InterPro" id="IPR012910">
    <property type="entry name" value="Plug_dom"/>
</dbReference>
<dbReference type="Pfam" id="PF13715">
    <property type="entry name" value="CarbopepD_reg_2"/>
    <property type="match status" value="1"/>
</dbReference>
<dbReference type="Proteomes" id="UP001310022">
    <property type="component" value="Unassembled WGS sequence"/>
</dbReference>
<dbReference type="Gene3D" id="2.40.170.20">
    <property type="entry name" value="TonB-dependent receptor, beta-barrel domain"/>
    <property type="match status" value="1"/>
</dbReference>
<accession>A0AAN4W4Y2</accession>
<dbReference type="InterPro" id="IPR023996">
    <property type="entry name" value="TonB-dep_OMP_SusC/RagA"/>
</dbReference>
<keyword evidence="10" id="KW-1185">Reference proteome</keyword>
<evidence type="ECO:0000313" key="9">
    <source>
        <dbReference type="EMBL" id="GJM64175.1"/>
    </source>
</evidence>
<dbReference type="InterPro" id="IPR008969">
    <property type="entry name" value="CarboxyPept-like_regulatory"/>
</dbReference>
<organism evidence="9 10">
    <name type="scientific">Persicobacter diffluens</name>
    <dbReference type="NCBI Taxonomy" id="981"/>
    <lineage>
        <taxon>Bacteria</taxon>
        <taxon>Pseudomonadati</taxon>
        <taxon>Bacteroidota</taxon>
        <taxon>Cytophagia</taxon>
        <taxon>Cytophagales</taxon>
        <taxon>Persicobacteraceae</taxon>
        <taxon>Persicobacter</taxon>
    </lineage>
</organism>
<comment type="subcellular location">
    <subcellularLocation>
        <location evidence="1 7">Cell outer membrane</location>
        <topology evidence="1 7">Multi-pass membrane protein</topology>
    </subcellularLocation>
</comment>